<dbReference type="GeneID" id="89634104"/>
<dbReference type="InterPro" id="IPR015927">
    <property type="entry name" value="Peptidase_S24_S26A/B/C"/>
</dbReference>
<dbReference type="SUPFAM" id="SSF51306">
    <property type="entry name" value="LexA/Signal peptidase"/>
    <property type="match status" value="1"/>
</dbReference>
<dbReference type="PROSITE" id="PS50943">
    <property type="entry name" value="HTH_CROC1"/>
    <property type="match status" value="1"/>
</dbReference>
<dbReference type="SUPFAM" id="SSF47413">
    <property type="entry name" value="lambda repressor-like DNA-binding domains"/>
    <property type="match status" value="1"/>
</dbReference>
<dbReference type="PANTHER" id="PTHR40661">
    <property type="match status" value="1"/>
</dbReference>
<keyword evidence="1" id="KW-0805">Transcription regulation</keyword>
<feature type="domain" description="HTH cro/C1-type" evidence="4">
    <location>
        <begin position="7"/>
        <end position="61"/>
    </location>
</feature>
<dbReference type="CDD" id="cd06529">
    <property type="entry name" value="S24_LexA-like"/>
    <property type="match status" value="1"/>
</dbReference>
<dbReference type="Gene3D" id="2.10.109.10">
    <property type="entry name" value="Umud Fragment, subunit A"/>
    <property type="match status" value="1"/>
</dbReference>
<dbReference type="RefSeq" id="WP_109991168.1">
    <property type="nucleotide sequence ID" value="NZ_CP028160.1"/>
</dbReference>
<evidence type="ECO:0000256" key="1">
    <source>
        <dbReference type="ARBA" id="ARBA00023015"/>
    </source>
</evidence>
<evidence type="ECO:0000313" key="6">
    <source>
        <dbReference type="Proteomes" id="UP000245919"/>
    </source>
</evidence>
<dbReference type="Proteomes" id="UP000245919">
    <property type="component" value="Chromosome"/>
</dbReference>
<evidence type="ECO:0000259" key="4">
    <source>
        <dbReference type="PROSITE" id="PS50943"/>
    </source>
</evidence>
<dbReference type="AlphaFoldDB" id="A0A2Z3KRD0"/>
<accession>A0A2Z3KRD0</accession>
<dbReference type="InterPro" id="IPR001387">
    <property type="entry name" value="Cro/C1-type_HTH"/>
</dbReference>
<evidence type="ECO:0000256" key="2">
    <source>
        <dbReference type="ARBA" id="ARBA00023125"/>
    </source>
</evidence>
<evidence type="ECO:0000256" key="3">
    <source>
        <dbReference type="ARBA" id="ARBA00023163"/>
    </source>
</evidence>
<gene>
    <name evidence="5" type="ORF">LL14B4_09955</name>
</gene>
<dbReference type="Pfam" id="PF01381">
    <property type="entry name" value="HTH_3"/>
    <property type="match status" value="1"/>
</dbReference>
<keyword evidence="2" id="KW-0238">DNA-binding</keyword>
<reference evidence="5 6" key="1">
    <citation type="submission" date="2018-03" db="EMBL/GenBank/DDBJ databases">
        <title>Genome sequence of Lactococcus lactis strain 14B4 from almond drupe.</title>
        <authorList>
            <person name="Tran T.D."/>
            <person name="McGarvey J.A."/>
            <person name="Huynh S."/>
            <person name="Parker C.T."/>
        </authorList>
    </citation>
    <scope>NUCLEOTIDE SEQUENCE [LARGE SCALE GENOMIC DNA]</scope>
    <source>
        <strain evidence="5 6">14B4</strain>
    </source>
</reference>
<dbReference type="Pfam" id="PF00717">
    <property type="entry name" value="Peptidase_S24"/>
    <property type="match status" value="1"/>
</dbReference>
<dbReference type="EMBL" id="CP028160">
    <property type="protein sequence ID" value="AWN66479.1"/>
    <property type="molecule type" value="Genomic_DNA"/>
</dbReference>
<dbReference type="SMART" id="SM00530">
    <property type="entry name" value="HTH_XRE"/>
    <property type="match status" value="1"/>
</dbReference>
<sequence length="254" mass="29166">MNFGQKLKKLREDRNLKQSDIAEILGIKQSSYVTWEQKETNPTLELLTKIAEYYNISLDNLLFDKINQVGISRQISKLDAEQQVLVAEFIEFLNEKNHKKRYAKETQIIELKTYLRDTLNEVKVFDESLSAGFGVGLIDNQETYRVYTDKKIRNHDGAARIAGDSMQPNIPNGSIVTFKANGFDQDGEIYVISEGGYNEETLYCKQVFLDEDGYRCHSLNTSPQYRDFYLGEDARIIGTVVDCFEEISPDLIVD</sequence>
<keyword evidence="3" id="KW-0804">Transcription</keyword>
<dbReference type="InterPro" id="IPR010982">
    <property type="entry name" value="Lambda_DNA-bd_dom_sf"/>
</dbReference>
<dbReference type="InterPro" id="IPR036286">
    <property type="entry name" value="LexA/Signal_pep-like_sf"/>
</dbReference>
<dbReference type="Gene3D" id="1.10.260.40">
    <property type="entry name" value="lambda repressor-like DNA-binding domains"/>
    <property type="match status" value="1"/>
</dbReference>
<dbReference type="PANTHER" id="PTHR40661:SF1">
    <property type="entry name" value="HTH CRO_C1-TYPE DOMAIN-CONTAINING PROTEIN"/>
    <property type="match status" value="1"/>
</dbReference>
<name>A0A2Z3KRD0_LACLL</name>
<organism evidence="5 6">
    <name type="scientific">Lactococcus lactis subsp. lactis</name>
    <name type="common">Streptococcus lactis</name>
    <dbReference type="NCBI Taxonomy" id="1360"/>
    <lineage>
        <taxon>Bacteria</taxon>
        <taxon>Bacillati</taxon>
        <taxon>Bacillota</taxon>
        <taxon>Bacilli</taxon>
        <taxon>Lactobacillales</taxon>
        <taxon>Streptococcaceae</taxon>
        <taxon>Lactococcus</taxon>
    </lineage>
</organism>
<dbReference type="CDD" id="cd00093">
    <property type="entry name" value="HTH_XRE"/>
    <property type="match status" value="1"/>
</dbReference>
<dbReference type="InterPro" id="IPR039418">
    <property type="entry name" value="LexA-like"/>
</dbReference>
<protein>
    <submittedName>
        <fullName evidence="5">XRE family transcriptional regulator</fullName>
    </submittedName>
</protein>
<dbReference type="GO" id="GO:0003677">
    <property type="term" value="F:DNA binding"/>
    <property type="evidence" value="ECO:0007669"/>
    <property type="project" value="UniProtKB-KW"/>
</dbReference>
<proteinExistence type="predicted"/>
<evidence type="ECO:0000313" key="5">
    <source>
        <dbReference type="EMBL" id="AWN66479.1"/>
    </source>
</evidence>